<dbReference type="AlphaFoldDB" id="A0A0M2PTW8"/>
<evidence type="ECO:0008006" key="3">
    <source>
        <dbReference type="Google" id="ProtNLM"/>
    </source>
</evidence>
<proteinExistence type="predicted"/>
<keyword evidence="2" id="KW-1185">Reference proteome</keyword>
<dbReference type="GO" id="GO:0003677">
    <property type="term" value="F:DNA binding"/>
    <property type="evidence" value="ECO:0007669"/>
    <property type="project" value="InterPro"/>
</dbReference>
<dbReference type="Gene3D" id="2.30.31.10">
    <property type="entry name" value="Transcriptional Coactivator Pc4, Chain A"/>
    <property type="match status" value="1"/>
</dbReference>
<sequence length="137" mass="14709">MTHDRAPQSSSSPVAPSRLVKEGEGWRLGWDPAAPVFQGLVGGSDWAFELTAAELADFCRLVQELATTMAEMEGLVMAEEQLTLEAASDRLGLEAEGFAHAYDLTLILHQGRGAEGHWCPGAVAELVRAVQGLQVFC</sequence>
<name>A0A0M2PTW8_PROHO</name>
<comment type="caution">
    <text evidence="1">The sequence shown here is derived from an EMBL/GenBank/DDBJ whole genome shotgun (WGS) entry which is preliminary data.</text>
</comment>
<dbReference type="Proteomes" id="UP000034681">
    <property type="component" value="Unassembled WGS sequence"/>
</dbReference>
<dbReference type="eggNOG" id="ENOG50316YV">
    <property type="taxonomic scope" value="Bacteria"/>
</dbReference>
<evidence type="ECO:0000313" key="2">
    <source>
        <dbReference type="Proteomes" id="UP000034681"/>
    </source>
</evidence>
<accession>A0A0M2PTW8</accession>
<dbReference type="SUPFAM" id="SSF54447">
    <property type="entry name" value="ssDNA-binding transcriptional regulator domain"/>
    <property type="match status" value="1"/>
</dbReference>
<dbReference type="OrthoDB" id="464443at2"/>
<dbReference type="InterPro" id="IPR014947">
    <property type="entry name" value="DUF1818"/>
</dbReference>
<dbReference type="Pfam" id="PF08848">
    <property type="entry name" value="DUF1818"/>
    <property type="match status" value="1"/>
</dbReference>
<dbReference type="EMBL" id="AJTX02000004">
    <property type="protein sequence ID" value="KKI99574.1"/>
    <property type="molecule type" value="Genomic_DNA"/>
</dbReference>
<protein>
    <recommendedName>
        <fullName evidence="3">DUF1818 domain-containing protein</fullName>
    </recommendedName>
</protein>
<organism evidence="1 2">
    <name type="scientific">Prochlorothrix hollandica PCC 9006 = CALU 1027</name>
    <dbReference type="NCBI Taxonomy" id="317619"/>
    <lineage>
        <taxon>Bacteria</taxon>
        <taxon>Bacillati</taxon>
        <taxon>Cyanobacteriota</taxon>
        <taxon>Cyanophyceae</taxon>
        <taxon>Prochlorotrichales</taxon>
        <taxon>Prochlorotrichaceae</taxon>
        <taxon>Prochlorothrix</taxon>
    </lineage>
</organism>
<dbReference type="STRING" id="317619.GCA_000332315_00046"/>
<gene>
    <name evidence="1" type="ORF">PROH_06510</name>
</gene>
<dbReference type="InterPro" id="IPR009044">
    <property type="entry name" value="ssDNA-bd_transcriptional_reg"/>
</dbReference>
<dbReference type="RefSeq" id="WP_016922881.1">
    <property type="nucleotide sequence ID" value="NZ_KB235933.1"/>
</dbReference>
<evidence type="ECO:0000313" key="1">
    <source>
        <dbReference type="EMBL" id="KKI99574.1"/>
    </source>
</evidence>
<dbReference type="GO" id="GO:0006355">
    <property type="term" value="P:regulation of DNA-templated transcription"/>
    <property type="evidence" value="ECO:0007669"/>
    <property type="project" value="InterPro"/>
</dbReference>
<reference evidence="1" key="1">
    <citation type="submission" date="2012-04" db="EMBL/GenBank/DDBJ databases">
        <authorList>
            <person name="Borisov I.G."/>
            <person name="Ivanikova N.V."/>
            <person name="Pinevich A.V."/>
        </authorList>
    </citation>
    <scope>NUCLEOTIDE SEQUENCE</scope>
    <source>
        <strain evidence="1">CALU 1027</strain>
    </source>
</reference>